<evidence type="ECO:0000313" key="3">
    <source>
        <dbReference type="Proteomes" id="UP000198406"/>
    </source>
</evidence>
<evidence type="ECO:0000256" key="1">
    <source>
        <dbReference type="SAM" id="MobiDB-lite"/>
    </source>
</evidence>
<dbReference type="Proteomes" id="UP000198406">
    <property type="component" value="Unassembled WGS sequence"/>
</dbReference>
<dbReference type="InParanoid" id="A0A1Z5KBB8"/>
<dbReference type="Gene3D" id="3.30.70.330">
    <property type="match status" value="1"/>
</dbReference>
<dbReference type="InterPro" id="IPR012677">
    <property type="entry name" value="Nucleotide-bd_a/b_plait_sf"/>
</dbReference>
<dbReference type="AlphaFoldDB" id="A0A1Z5KBB8"/>
<keyword evidence="3" id="KW-1185">Reference proteome</keyword>
<protein>
    <submittedName>
        <fullName evidence="2">Uncharacterized protein</fullName>
    </submittedName>
</protein>
<name>A0A1Z5KBB8_FISSO</name>
<evidence type="ECO:0000313" key="2">
    <source>
        <dbReference type="EMBL" id="GAX23580.1"/>
    </source>
</evidence>
<feature type="region of interest" description="Disordered" evidence="1">
    <location>
        <begin position="18"/>
        <end position="72"/>
    </location>
</feature>
<dbReference type="EMBL" id="BDSP01000203">
    <property type="protein sequence ID" value="GAX23580.1"/>
    <property type="molecule type" value="Genomic_DNA"/>
</dbReference>
<accession>A0A1Z5KBB8</accession>
<sequence length="367" mass="41542">MVGETSLNETILSSLGRKARERLTEERSKRPEIRRIEAPTEVEQHSSSAKFIIPPKKRKPSSERSRLRKRKSAVDDTNVDRWLPSLAHLVVLPTESRSRLVQLHGLPLETTAGKVKRFFMGLDPEKILFLPTRRDQRRIMSLDAVASNPRKKGGVFVERNSPDFRVFVLFDSAPTAALAVDRSGEVMDVDSDTGASIAVSMVPKPFASYFLKHMTVEARAGASLRQRLDEVERTLNPKVSDILWQQADEVLGLQVSDTNCNVKSSSFPVFINTGLSGYKKLKQQLDWLVEQRQSLYYELPFPSCELLDPSLDADPTMRLSTSATKALEHEIDRIRAELLVLIRYKSHFSVPNKVDEDEISTSHEQEM</sequence>
<feature type="compositionally biased region" description="Basic and acidic residues" evidence="1">
    <location>
        <begin position="21"/>
        <end position="44"/>
    </location>
</feature>
<dbReference type="OrthoDB" id="10542730at2759"/>
<organism evidence="2 3">
    <name type="scientific">Fistulifera solaris</name>
    <name type="common">Oleaginous diatom</name>
    <dbReference type="NCBI Taxonomy" id="1519565"/>
    <lineage>
        <taxon>Eukaryota</taxon>
        <taxon>Sar</taxon>
        <taxon>Stramenopiles</taxon>
        <taxon>Ochrophyta</taxon>
        <taxon>Bacillariophyta</taxon>
        <taxon>Bacillariophyceae</taxon>
        <taxon>Bacillariophycidae</taxon>
        <taxon>Naviculales</taxon>
        <taxon>Naviculaceae</taxon>
        <taxon>Fistulifera</taxon>
    </lineage>
</organism>
<reference evidence="2 3" key="1">
    <citation type="journal article" date="2015" name="Plant Cell">
        <title>Oil accumulation by the oleaginous diatom Fistulifera solaris as revealed by the genome and transcriptome.</title>
        <authorList>
            <person name="Tanaka T."/>
            <person name="Maeda Y."/>
            <person name="Veluchamy A."/>
            <person name="Tanaka M."/>
            <person name="Abida H."/>
            <person name="Marechal E."/>
            <person name="Bowler C."/>
            <person name="Muto M."/>
            <person name="Sunaga Y."/>
            <person name="Tanaka M."/>
            <person name="Yoshino T."/>
            <person name="Taniguchi T."/>
            <person name="Fukuda Y."/>
            <person name="Nemoto M."/>
            <person name="Matsumoto M."/>
            <person name="Wong P.S."/>
            <person name="Aburatani S."/>
            <person name="Fujibuchi W."/>
        </authorList>
    </citation>
    <scope>NUCLEOTIDE SEQUENCE [LARGE SCALE GENOMIC DNA]</scope>
    <source>
        <strain evidence="2 3">JPCC DA0580</strain>
    </source>
</reference>
<proteinExistence type="predicted"/>
<comment type="caution">
    <text evidence="2">The sequence shown here is derived from an EMBL/GenBank/DDBJ whole genome shotgun (WGS) entry which is preliminary data.</text>
</comment>
<gene>
    <name evidence="2" type="ORF">FisN_12Hu145</name>
</gene>